<sequence length="152" mass="16110">MQSVRDNAAASGLTVNGFIIQDPSPATAETVSSYATAVTDAEAAREVAKLAAEKLKNAFADVSDKTLFVVGDMINGTAAGLFAEHSSRLLDKAKFLDERTAKFLDLARSAPPGTPAEVIYRDFDQARADSRAANEARKAADDAKARFAQSDL</sequence>
<gene>
    <name evidence="1" type="ORF">RMCT_0644</name>
</gene>
<evidence type="ECO:0000313" key="2">
    <source>
        <dbReference type="Proteomes" id="UP000069654"/>
    </source>
</evidence>
<dbReference type="AlphaFoldDB" id="A0A117ILH4"/>
<dbReference type="Proteomes" id="UP000069654">
    <property type="component" value="Unassembled WGS sequence"/>
</dbReference>
<reference evidence="1 2" key="1">
    <citation type="journal article" date="2016" name="Genome Announc.">
        <title>Draft Genome Sequences of Five Rapidly Growing Mycobacterium Species, M. thermoresistibile, M. fortuitum subsp. acetamidolyticum, M. canariasense, M. brisbanense, and M. novocastrense.</title>
        <authorList>
            <person name="Katahira K."/>
            <person name="Ogura Y."/>
            <person name="Gotoh Y."/>
            <person name="Hayashi T."/>
        </authorList>
    </citation>
    <scope>NUCLEOTIDE SEQUENCE [LARGE SCALE GENOMIC DNA]</scope>
    <source>
        <strain evidence="1 2">JCM6362</strain>
    </source>
</reference>
<name>A0A117ILH4_MYCTH</name>
<organism evidence="1 2">
    <name type="scientific">Mycolicibacterium thermoresistibile</name>
    <name type="common">Mycobacterium thermoresistibile</name>
    <dbReference type="NCBI Taxonomy" id="1797"/>
    <lineage>
        <taxon>Bacteria</taxon>
        <taxon>Bacillati</taxon>
        <taxon>Actinomycetota</taxon>
        <taxon>Actinomycetes</taxon>
        <taxon>Mycobacteriales</taxon>
        <taxon>Mycobacteriaceae</taxon>
        <taxon>Mycolicibacterium</taxon>
    </lineage>
</organism>
<protein>
    <submittedName>
        <fullName evidence="1">Uncharacterized protein</fullName>
    </submittedName>
</protein>
<evidence type="ECO:0000313" key="1">
    <source>
        <dbReference type="EMBL" id="GAT13673.1"/>
    </source>
</evidence>
<proteinExistence type="predicted"/>
<dbReference type="EMBL" id="BCTB01000003">
    <property type="protein sequence ID" value="GAT13673.1"/>
    <property type="molecule type" value="Genomic_DNA"/>
</dbReference>
<reference evidence="2" key="2">
    <citation type="submission" date="2016-02" db="EMBL/GenBank/DDBJ databases">
        <title>Draft genome sequence of five rapidly growing Mycobacterium species.</title>
        <authorList>
            <person name="Katahira K."/>
            <person name="Gotou Y."/>
            <person name="Iida K."/>
            <person name="Ogura Y."/>
            <person name="Hayashi T."/>
        </authorList>
    </citation>
    <scope>NUCLEOTIDE SEQUENCE [LARGE SCALE GENOMIC DNA]</scope>
    <source>
        <strain evidence="2">JCM6362</strain>
    </source>
</reference>
<accession>A0A117ILH4</accession>
<comment type="caution">
    <text evidence="1">The sequence shown here is derived from an EMBL/GenBank/DDBJ whole genome shotgun (WGS) entry which is preliminary data.</text>
</comment>
<dbReference type="STRING" id="1797.RMCT_0644"/>